<dbReference type="EMBL" id="CCKQ01013533">
    <property type="protein sequence ID" value="CDW85206.1"/>
    <property type="molecule type" value="Genomic_DNA"/>
</dbReference>
<dbReference type="AlphaFoldDB" id="A0A078AT59"/>
<dbReference type="InParanoid" id="A0A078AT59"/>
<evidence type="ECO:0000313" key="2">
    <source>
        <dbReference type="Proteomes" id="UP000039865"/>
    </source>
</evidence>
<reference evidence="1 2" key="1">
    <citation type="submission" date="2014-06" db="EMBL/GenBank/DDBJ databases">
        <authorList>
            <person name="Swart Estienne"/>
        </authorList>
    </citation>
    <scope>NUCLEOTIDE SEQUENCE [LARGE SCALE GENOMIC DNA]</scope>
    <source>
        <strain evidence="1 2">130c</strain>
    </source>
</reference>
<accession>A0A078AT59</accession>
<protein>
    <submittedName>
        <fullName evidence="1">Uncharacterized protein</fullName>
    </submittedName>
</protein>
<dbReference type="Proteomes" id="UP000039865">
    <property type="component" value="Unassembled WGS sequence"/>
</dbReference>
<gene>
    <name evidence="1" type="primary">Contig15940.g16992</name>
    <name evidence="1" type="ORF">STYLEM_14279</name>
</gene>
<name>A0A078AT59_STYLE</name>
<sequence>MSEDEQVGQDNNSQDNFQEFIASRKIDLEALKREEGAGELQELTSRHLGILKKVQTYNYFHDFNHHKQRLESYPFNPLENFRQRADLISHFAEKVQEACFNAVAEDNDVPMLTIREGIKFRNCIQKFQVQFSTLKPNLRDAEFHFLNQKIIQFGEKNIPELKGISTDPYEAERFEALKILQERRQQEKITF</sequence>
<proteinExistence type="predicted"/>
<keyword evidence="2" id="KW-1185">Reference proteome</keyword>
<organism evidence="1 2">
    <name type="scientific">Stylonychia lemnae</name>
    <name type="common">Ciliate</name>
    <dbReference type="NCBI Taxonomy" id="5949"/>
    <lineage>
        <taxon>Eukaryota</taxon>
        <taxon>Sar</taxon>
        <taxon>Alveolata</taxon>
        <taxon>Ciliophora</taxon>
        <taxon>Intramacronucleata</taxon>
        <taxon>Spirotrichea</taxon>
        <taxon>Stichotrichia</taxon>
        <taxon>Sporadotrichida</taxon>
        <taxon>Oxytrichidae</taxon>
        <taxon>Stylonychinae</taxon>
        <taxon>Stylonychia</taxon>
    </lineage>
</organism>
<evidence type="ECO:0000313" key="1">
    <source>
        <dbReference type="EMBL" id="CDW85206.1"/>
    </source>
</evidence>